<dbReference type="OrthoDB" id="341511at2759"/>
<evidence type="ECO:0000259" key="8">
    <source>
        <dbReference type="Pfam" id="PF08585"/>
    </source>
</evidence>
<evidence type="ECO:0000259" key="10">
    <source>
        <dbReference type="Pfam" id="PF21000"/>
    </source>
</evidence>
<comment type="function">
    <text evidence="6">Essential component of the RMI complex, a complex that plays an important role in the processing of homologous recombination intermediates to limit DNA crossover formation in cells. Promotes TOP3A binding to double Holliday junctions (DHJ) and hence stimulates TOP3A-mediated dissolution. Required for BLM phosphorylation during mitosis. Within the BLM complex, required for BLM and TOP3A stability.</text>
</comment>
<dbReference type="GO" id="GO:0000724">
    <property type="term" value="P:double-strand break repair via homologous recombination"/>
    <property type="evidence" value="ECO:0007669"/>
    <property type="project" value="TreeGrafter"/>
</dbReference>
<gene>
    <name evidence="12" type="primary">LOC110987972</name>
</gene>
<evidence type="ECO:0000256" key="7">
    <source>
        <dbReference type="SAM" id="MobiDB-lite"/>
    </source>
</evidence>
<keyword evidence="11" id="KW-1185">Reference proteome</keyword>
<proteinExistence type="inferred from homology"/>
<feature type="region of interest" description="Disordered" evidence="7">
    <location>
        <begin position="230"/>
        <end position="297"/>
    </location>
</feature>
<feature type="compositionally biased region" description="Polar residues" evidence="7">
    <location>
        <begin position="230"/>
        <end position="246"/>
    </location>
</feature>
<comment type="subcellular location">
    <subcellularLocation>
        <location evidence="1">Nucleus</location>
    </subcellularLocation>
</comment>
<evidence type="ECO:0000256" key="3">
    <source>
        <dbReference type="ARBA" id="ARBA00018987"/>
    </source>
</evidence>
<dbReference type="KEGG" id="aplc:110987972"/>
<dbReference type="GO" id="GO:0031422">
    <property type="term" value="C:RecQ family helicase-topoisomerase III complex"/>
    <property type="evidence" value="ECO:0007669"/>
    <property type="project" value="TreeGrafter"/>
</dbReference>
<evidence type="ECO:0000256" key="5">
    <source>
        <dbReference type="ARBA" id="ARBA00023242"/>
    </source>
</evidence>
<dbReference type="Pfam" id="PF21000">
    <property type="entry name" value="RMI1_N_N"/>
    <property type="match status" value="1"/>
</dbReference>
<feature type="region of interest" description="Disordered" evidence="7">
    <location>
        <begin position="350"/>
        <end position="440"/>
    </location>
</feature>
<dbReference type="PANTHER" id="PTHR14790">
    <property type="entry name" value="RECQ-MEDIATED GENOME INSTABILITY PROTEIN 1 RMI1"/>
    <property type="match status" value="1"/>
</dbReference>
<feature type="domain" description="RecQ mediated genome instability protein 1 OB-fold" evidence="8">
    <location>
        <begin position="82"/>
        <end position="218"/>
    </location>
</feature>
<dbReference type="InterPro" id="IPR042470">
    <property type="entry name" value="RMI1_N_C_sf"/>
</dbReference>
<feature type="domain" description="RMI1 N-terminal" evidence="10">
    <location>
        <begin position="28"/>
        <end position="74"/>
    </location>
</feature>
<dbReference type="AlphaFoldDB" id="A0A8B7ZTP3"/>
<dbReference type="PANTHER" id="PTHR14790:SF15">
    <property type="entry name" value="RECQ-MEDIATED GENOME INSTABILITY PROTEIN 1"/>
    <property type="match status" value="1"/>
</dbReference>
<dbReference type="InterPro" id="IPR013894">
    <property type="entry name" value="RMI1_OB"/>
</dbReference>
<sequence>MLEVINYLSFSFTIMTMALKVPEVSAFLRSRHVRVVDEWTVECLDWLQQEYQGQNVRPDEMKQHVYDQWLDSDLGEVASPALPPGIAQQKKTQLTGSYALQINSIQDISQPAYGQLLKLQGRENENALVSATQATQPTQSKFEQKSSRMLMLQLTDGHQSLEGMEFQPISQLSVDTLPGTKILVHGSVQCRMGVLMLTANNIRVLGGDAESLAEANSQIQILSRALGLDESQQTQQAPVPTASSQRPPVPRVTVDLTGDSEGRNASTSSGQMQNANQFVGSHGNAASSGEEDGFFSDDLGDDLDALMLNEIEKIEEMDQMQQLASSAGEETDWPADDDEIDEMWLEQVEQTHGIQASDRPGGQPARTDNQAQHASLINHPASNAGAPKQAAQQHSSLSSSCRIRQDLKDVNTKTEPQSMKKVNNSQPMSNRTSHDGVQRFDMWTRSSASDKKECRNAFQTNAQDSIKDAWSNIKTEPGSSKNAVQDTNIDIISRTSSHHAGKAIASGYSDREASLHVDSKNTLQHLAPSVSGFPQRANTTVLDTKPLVDVQQKARLSGRSTLQSDSTVPSTIFQKLPTGCTKPAQAAGIAARITKDPLPANLNNNAKNLLGLATSSFAEAHRAVGGPVDSETNSEDGFSAAKRRRFHSNEGGQAVNGVDSFPVVKLSSVMNRIQAEEVFEFAIKGFIVTLISPLSKNDGSWSISAKISDKTASLDVSLSNEVLTGLIGFSVPEMMQIKKTIKTSDPTTAKELETKLRQGLAQCQKSLIDIHCAMTVRVDGNQDRPQVIAVGRTDPADLATNFRKVPSKT</sequence>
<evidence type="ECO:0000259" key="9">
    <source>
        <dbReference type="Pfam" id="PF16099"/>
    </source>
</evidence>
<accession>A0A8B7ZTP3</accession>
<dbReference type="Gene3D" id="1.10.8.1020">
    <property type="entry name" value="RecQ-mediated genome instability protein 1, N-terminal domain"/>
    <property type="match status" value="1"/>
</dbReference>
<dbReference type="InterPro" id="IPR049363">
    <property type="entry name" value="RMI1_N"/>
</dbReference>
<keyword evidence="5" id="KW-0539">Nucleus</keyword>
<dbReference type="InterPro" id="IPR032199">
    <property type="entry name" value="RMI1_C"/>
</dbReference>
<keyword evidence="4" id="KW-0235">DNA replication</keyword>
<dbReference type="Proteomes" id="UP000694845">
    <property type="component" value="Unplaced"/>
</dbReference>
<evidence type="ECO:0000313" key="11">
    <source>
        <dbReference type="Proteomes" id="UP000694845"/>
    </source>
</evidence>
<dbReference type="GO" id="GO:0016604">
    <property type="term" value="C:nuclear body"/>
    <property type="evidence" value="ECO:0007669"/>
    <property type="project" value="TreeGrafter"/>
</dbReference>
<reference evidence="12" key="1">
    <citation type="submission" date="2025-08" db="UniProtKB">
        <authorList>
            <consortium name="RefSeq"/>
        </authorList>
    </citation>
    <scope>IDENTIFICATION</scope>
</reference>
<feature type="compositionally biased region" description="Polar residues" evidence="7">
    <location>
        <begin position="263"/>
        <end position="287"/>
    </location>
</feature>
<evidence type="ECO:0000256" key="6">
    <source>
        <dbReference type="ARBA" id="ARBA00024977"/>
    </source>
</evidence>
<dbReference type="GO" id="GO:0006260">
    <property type="term" value="P:DNA replication"/>
    <property type="evidence" value="ECO:0007669"/>
    <property type="project" value="UniProtKB-KW"/>
</dbReference>
<dbReference type="GO" id="GO:0000166">
    <property type="term" value="F:nucleotide binding"/>
    <property type="evidence" value="ECO:0007669"/>
    <property type="project" value="InterPro"/>
</dbReference>
<feature type="compositionally biased region" description="Basic and acidic residues" evidence="7">
    <location>
        <begin position="403"/>
        <end position="412"/>
    </location>
</feature>
<dbReference type="InterPro" id="IPR044881">
    <property type="entry name" value="RMI1_N_N_sf"/>
</dbReference>
<feature type="domain" description="RecQ-mediated genome instability protein 1 C-terminal OB-fold" evidence="9">
    <location>
        <begin position="674"/>
        <end position="792"/>
    </location>
</feature>
<feature type="compositionally biased region" description="Polar residues" evidence="7">
    <location>
        <begin position="366"/>
        <end position="375"/>
    </location>
</feature>
<organism evidence="11 12">
    <name type="scientific">Acanthaster planci</name>
    <name type="common">Crown-of-thorns starfish</name>
    <dbReference type="NCBI Taxonomy" id="133434"/>
    <lineage>
        <taxon>Eukaryota</taxon>
        <taxon>Metazoa</taxon>
        <taxon>Echinodermata</taxon>
        <taxon>Eleutherozoa</taxon>
        <taxon>Asterozoa</taxon>
        <taxon>Asteroidea</taxon>
        <taxon>Valvatacea</taxon>
        <taxon>Valvatida</taxon>
        <taxon>Acanthasteridae</taxon>
        <taxon>Acanthaster</taxon>
    </lineage>
</organism>
<dbReference type="GeneID" id="110987972"/>
<evidence type="ECO:0000256" key="1">
    <source>
        <dbReference type="ARBA" id="ARBA00004123"/>
    </source>
</evidence>
<dbReference type="Gene3D" id="6.10.140.770">
    <property type="match status" value="1"/>
</dbReference>
<comment type="similarity">
    <text evidence="2">Belongs to the RMI1 family.</text>
</comment>
<dbReference type="SMART" id="SM01161">
    <property type="entry name" value="DUF1767"/>
    <property type="match status" value="1"/>
</dbReference>
<feature type="compositionally biased region" description="Polar residues" evidence="7">
    <location>
        <begin position="413"/>
        <end position="431"/>
    </location>
</feature>
<dbReference type="Pfam" id="PF16099">
    <property type="entry name" value="RMI1_C"/>
    <property type="match status" value="1"/>
</dbReference>
<dbReference type="FunFam" id="2.40.50.770:FF:000002">
    <property type="entry name" value="recQ-mediated genome instability protein 1"/>
    <property type="match status" value="1"/>
</dbReference>
<evidence type="ECO:0000256" key="4">
    <source>
        <dbReference type="ARBA" id="ARBA00022705"/>
    </source>
</evidence>
<evidence type="ECO:0000256" key="2">
    <source>
        <dbReference type="ARBA" id="ARBA00006395"/>
    </source>
</evidence>
<dbReference type="Gene3D" id="2.40.50.770">
    <property type="entry name" value="RecQ-mediated genome instability protein Rmi1, C-terminal domain"/>
    <property type="match status" value="1"/>
</dbReference>
<protein>
    <recommendedName>
        <fullName evidence="3">RecQ-mediated genome instability protein 1</fullName>
    </recommendedName>
</protein>
<name>A0A8B7ZTP3_ACAPL</name>
<dbReference type="GO" id="GO:0000712">
    <property type="term" value="P:resolution of meiotic recombination intermediates"/>
    <property type="evidence" value="ECO:0007669"/>
    <property type="project" value="TreeGrafter"/>
</dbReference>
<dbReference type="Pfam" id="PF08585">
    <property type="entry name" value="RMI1_N_C"/>
    <property type="match status" value="1"/>
</dbReference>
<dbReference type="RefSeq" id="XP_022106856.1">
    <property type="nucleotide sequence ID" value="XM_022251164.1"/>
</dbReference>
<evidence type="ECO:0000313" key="12">
    <source>
        <dbReference type="RefSeq" id="XP_022106856.1"/>
    </source>
</evidence>